<dbReference type="InterPro" id="IPR011009">
    <property type="entry name" value="Kinase-like_dom_sf"/>
</dbReference>
<dbReference type="SUPFAM" id="SSF56112">
    <property type="entry name" value="Protein kinase-like (PK-like)"/>
    <property type="match status" value="1"/>
</dbReference>
<dbReference type="Proteomes" id="UP000095282">
    <property type="component" value="Unplaced"/>
</dbReference>
<evidence type="ECO:0000256" key="3">
    <source>
        <dbReference type="ARBA" id="ARBA00022741"/>
    </source>
</evidence>
<evidence type="ECO:0000256" key="2">
    <source>
        <dbReference type="ARBA" id="ARBA00022679"/>
    </source>
</evidence>
<protein>
    <submittedName>
        <fullName evidence="10">Non-specific serine/threonine protein kinase</fullName>
    </submittedName>
</protein>
<dbReference type="InterPro" id="IPR000719">
    <property type="entry name" value="Prot_kinase_dom"/>
</dbReference>
<feature type="domain" description="Protein kinase" evidence="7">
    <location>
        <begin position="1"/>
        <end position="222"/>
    </location>
</feature>
<feature type="binding site" evidence="6">
    <location>
        <position position="64"/>
    </location>
    <ligand>
        <name>ATP</name>
        <dbReference type="ChEBI" id="CHEBI:30616"/>
    </ligand>
</feature>
<dbReference type="InterPro" id="IPR000961">
    <property type="entry name" value="AGC-kinase_C"/>
</dbReference>
<dbReference type="Pfam" id="PF00069">
    <property type="entry name" value="Pkinase"/>
    <property type="match status" value="1"/>
</dbReference>
<keyword evidence="1" id="KW-0723">Serine/threonine-protein kinase</keyword>
<dbReference type="SMART" id="SM00220">
    <property type="entry name" value="S_TKc"/>
    <property type="match status" value="1"/>
</dbReference>
<evidence type="ECO:0000259" key="7">
    <source>
        <dbReference type="PROSITE" id="PS50011"/>
    </source>
</evidence>
<keyword evidence="9" id="KW-1185">Reference proteome</keyword>
<reference evidence="10" key="1">
    <citation type="submission" date="2016-11" db="UniProtKB">
        <authorList>
            <consortium name="WormBaseParasite"/>
        </authorList>
    </citation>
    <scope>IDENTIFICATION</scope>
</reference>
<feature type="domain" description="AGC-kinase C-terminal" evidence="8">
    <location>
        <begin position="223"/>
        <end position="271"/>
    </location>
</feature>
<accession>A0A1I7TLJ5</accession>
<dbReference type="PROSITE" id="PS00107">
    <property type="entry name" value="PROTEIN_KINASE_ATP"/>
    <property type="match status" value="1"/>
</dbReference>
<keyword evidence="2" id="KW-0808">Transferase</keyword>
<dbReference type="PANTHER" id="PTHR24351">
    <property type="entry name" value="RIBOSOMAL PROTEIN S6 KINASE"/>
    <property type="match status" value="1"/>
</dbReference>
<dbReference type="WBParaSite" id="Csp11.Scaffold628.g7117.t1">
    <property type="protein sequence ID" value="Csp11.Scaffold628.g7117.t1"/>
    <property type="gene ID" value="Csp11.Scaffold628.g7117"/>
</dbReference>
<evidence type="ECO:0000256" key="6">
    <source>
        <dbReference type="PROSITE-ProRule" id="PRU10141"/>
    </source>
</evidence>
<keyword evidence="4" id="KW-0418">Kinase</keyword>
<dbReference type="PROSITE" id="PS51285">
    <property type="entry name" value="AGC_KINASE_CTER"/>
    <property type="match status" value="1"/>
</dbReference>
<proteinExistence type="predicted"/>
<organism evidence="9 10">
    <name type="scientific">Caenorhabditis tropicalis</name>
    <dbReference type="NCBI Taxonomy" id="1561998"/>
    <lineage>
        <taxon>Eukaryota</taxon>
        <taxon>Metazoa</taxon>
        <taxon>Ecdysozoa</taxon>
        <taxon>Nematoda</taxon>
        <taxon>Chromadorea</taxon>
        <taxon>Rhabditida</taxon>
        <taxon>Rhabditina</taxon>
        <taxon>Rhabditomorpha</taxon>
        <taxon>Rhabditoidea</taxon>
        <taxon>Rhabditidae</taxon>
        <taxon>Peloderinae</taxon>
        <taxon>Caenorhabditis</taxon>
    </lineage>
</organism>
<dbReference type="PROSITE" id="PS50011">
    <property type="entry name" value="PROTEIN_KINASE_DOM"/>
    <property type="match status" value="1"/>
</dbReference>
<name>A0A1I7TLJ5_9PELO</name>
<dbReference type="eggNOG" id="KOG0598">
    <property type="taxonomic scope" value="Eukaryota"/>
</dbReference>
<evidence type="ECO:0000256" key="1">
    <source>
        <dbReference type="ARBA" id="ARBA00022527"/>
    </source>
</evidence>
<dbReference type="GO" id="GO:0005524">
    <property type="term" value="F:ATP binding"/>
    <property type="evidence" value="ECO:0007669"/>
    <property type="project" value="UniProtKB-UniRule"/>
</dbReference>
<dbReference type="Gene3D" id="3.30.200.20">
    <property type="entry name" value="Phosphorylase Kinase, domain 1"/>
    <property type="match status" value="1"/>
</dbReference>
<evidence type="ECO:0000313" key="9">
    <source>
        <dbReference type="Proteomes" id="UP000095282"/>
    </source>
</evidence>
<evidence type="ECO:0000256" key="4">
    <source>
        <dbReference type="ARBA" id="ARBA00022777"/>
    </source>
</evidence>
<dbReference type="InterPro" id="IPR017441">
    <property type="entry name" value="Protein_kinase_ATP_BS"/>
</dbReference>
<keyword evidence="5 6" id="KW-0067">ATP-binding</keyword>
<evidence type="ECO:0000313" key="10">
    <source>
        <dbReference type="WBParaSite" id="Csp11.Scaffold628.g7117.t1"/>
    </source>
</evidence>
<evidence type="ECO:0000259" key="8">
    <source>
        <dbReference type="PROSITE" id="PS51285"/>
    </source>
</evidence>
<dbReference type="AlphaFoldDB" id="A0A1I7TLJ5"/>
<dbReference type="GO" id="GO:0004674">
    <property type="term" value="F:protein serine/threonine kinase activity"/>
    <property type="evidence" value="ECO:0007669"/>
    <property type="project" value="UniProtKB-KW"/>
</dbReference>
<evidence type="ECO:0000256" key="5">
    <source>
        <dbReference type="ARBA" id="ARBA00022840"/>
    </source>
</evidence>
<sequence length="271" mass="30690">MASKRAPSNMVASLATEVNQMSIITERSYVGLDDFEKLKVVGKGAFGKVYQVRDKCTGEILAMKVAERPRREIDKTHLKEEQRILETVKSPFLDLKANNVLLDRRGNIKLTDFGLSKRVERGTKTSTFCGTFECMAPEMIKKQPYEHSLDHWALGILMYDMLTGGPPFVGDSRAEQADRIVTGVFDAPRGLSKNCVNILRGLLTTDPNERWSFAEIKSSPFFALYNWDLAASRDFYEPPFQPKIENDEDTSQFESIFTEMSIENSPRKNGI</sequence>
<dbReference type="Gene3D" id="1.10.510.10">
    <property type="entry name" value="Transferase(Phosphotransferase) domain 1"/>
    <property type="match status" value="1"/>
</dbReference>
<dbReference type="STRING" id="1561998.A0A1I7TLJ5"/>
<keyword evidence="3 6" id="KW-0547">Nucleotide-binding</keyword>